<sequence>MNSLVFSLVVILAIGLAPAHALAQGTEATGDGQEVSPG</sequence>
<accession>A0A382LK40</accession>
<gene>
    <name evidence="1" type="ORF">METZ01_LOCUS288085</name>
</gene>
<feature type="non-terminal residue" evidence="1">
    <location>
        <position position="38"/>
    </location>
</feature>
<reference evidence="1" key="1">
    <citation type="submission" date="2018-05" db="EMBL/GenBank/DDBJ databases">
        <authorList>
            <person name="Lanie J.A."/>
            <person name="Ng W.-L."/>
            <person name="Kazmierczak K.M."/>
            <person name="Andrzejewski T.M."/>
            <person name="Davidsen T.M."/>
            <person name="Wayne K.J."/>
            <person name="Tettelin H."/>
            <person name="Glass J.I."/>
            <person name="Rusch D."/>
            <person name="Podicherti R."/>
            <person name="Tsui H.-C.T."/>
            <person name="Winkler M.E."/>
        </authorList>
    </citation>
    <scope>NUCLEOTIDE SEQUENCE</scope>
</reference>
<dbReference type="AlphaFoldDB" id="A0A382LK40"/>
<proteinExistence type="predicted"/>
<evidence type="ECO:0000313" key="1">
    <source>
        <dbReference type="EMBL" id="SVC35231.1"/>
    </source>
</evidence>
<name>A0A382LK40_9ZZZZ</name>
<dbReference type="EMBL" id="UINC01086608">
    <property type="protein sequence ID" value="SVC35231.1"/>
    <property type="molecule type" value="Genomic_DNA"/>
</dbReference>
<protein>
    <submittedName>
        <fullName evidence="1">Uncharacterized protein</fullName>
    </submittedName>
</protein>
<organism evidence="1">
    <name type="scientific">marine metagenome</name>
    <dbReference type="NCBI Taxonomy" id="408172"/>
    <lineage>
        <taxon>unclassified sequences</taxon>
        <taxon>metagenomes</taxon>
        <taxon>ecological metagenomes</taxon>
    </lineage>
</organism>